<reference evidence="3" key="1">
    <citation type="submission" date="2021-01" db="EMBL/GenBank/DDBJ databases">
        <authorList>
            <person name="Corre E."/>
            <person name="Pelletier E."/>
            <person name="Niang G."/>
            <person name="Scheremetjew M."/>
            <person name="Finn R."/>
            <person name="Kale V."/>
            <person name="Holt S."/>
            <person name="Cochrane G."/>
            <person name="Meng A."/>
            <person name="Brown T."/>
            <person name="Cohen L."/>
        </authorList>
    </citation>
    <scope>NUCLEOTIDE SEQUENCE</scope>
    <source>
        <strain evidence="3">RCC3387</strain>
    </source>
</reference>
<feature type="transmembrane region" description="Helical" evidence="1">
    <location>
        <begin position="72"/>
        <end position="91"/>
    </location>
</feature>
<keyword evidence="1" id="KW-0472">Membrane</keyword>
<evidence type="ECO:0000256" key="1">
    <source>
        <dbReference type="SAM" id="Phobius"/>
    </source>
</evidence>
<accession>A0A7S2M9F6</accession>
<keyword evidence="1" id="KW-0812">Transmembrane</keyword>
<proteinExistence type="predicted"/>
<feature type="signal peptide" evidence="2">
    <location>
        <begin position="1"/>
        <end position="21"/>
    </location>
</feature>
<evidence type="ECO:0000313" key="3">
    <source>
        <dbReference type="EMBL" id="CAD9629026.1"/>
    </source>
</evidence>
<dbReference type="EMBL" id="HBGW01077337">
    <property type="protein sequence ID" value="CAD9629026.1"/>
    <property type="molecule type" value="Transcribed_RNA"/>
</dbReference>
<evidence type="ECO:0000256" key="2">
    <source>
        <dbReference type="SAM" id="SignalP"/>
    </source>
</evidence>
<gene>
    <name evidence="3" type="ORF">BRAN1462_LOCUS49164</name>
</gene>
<keyword evidence="2" id="KW-0732">Signal</keyword>
<sequence>MARRAPALVAACAVLAFAVAAFGGGAFVPGAPRGAAGVTGAGPVAAAAAAAALATPDAAEAFVYNGKEYFDITFGISPLAWFACVFGLLFWGATIKNAITKYTKPIGTNLVENPAPFIGRGKKFVPLKQEFGVESYNTPKKFPGASPSK</sequence>
<keyword evidence="1" id="KW-1133">Transmembrane helix</keyword>
<dbReference type="AlphaFoldDB" id="A0A7S2M9F6"/>
<feature type="chain" id="PRO_5030592508" evidence="2">
    <location>
        <begin position="22"/>
        <end position="149"/>
    </location>
</feature>
<organism evidence="3">
    <name type="scientific">Zooxanthella nutricula</name>
    <dbReference type="NCBI Taxonomy" id="1333877"/>
    <lineage>
        <taxon>Eukaryota</taxon>
        <taxon>Sar</taxon>
        <taxon>Alveolata</taxon>
        <taxon>Dinophyceae</taxon>
        <taxon>Peridiniales</taxon>
        <taxon>Peridiniales incertae sedis</taxon>
        <taxon>Zooxanthella</taxon>
    </lineage>
</organism>
<name>A0A7S2M9F6_9DINO</name>
<protein>
    <submittedName>
        <fullName evidence="3">Uncharacterized protein</fullName>
    </submittedName>
</protein>